<protein>
    <submittedName>
        <fullName evidence="1">Uncharacterized protein</fullName>
    </submittedName>
</protein>
<name>A0A099UFM8_9HELI</name>
<dbReference type="Proteomes" id="UP000064525">
    <property type="component" value="Chromosome I"/>
</dbReference>
<dbReference type="EMBL" id="JRPF02000004">
    <property type="protein sequence ID" value="TLD78671.1"/>
    <property type="molecule type" value="Genomic_DNA"/>
</dbReference>
<dbReference type="EMBL" id="LN907858">
    <property type="protein sequence ID" value="CUU40060.1"/>
    <property type="molecule type" value="Genomic_DNA"/>
</dbReference>
<proteinExistence type="predicted"/>
<sequence length="75" mass="8799">MTKTLSANQLHFYFFSIQSFSDEKYLNAWSLKGSRLNAKEWLEFQMANQGKFYNEHLKNTLDSMQGLILHIPAIL</sequence>
<reference evidence="2 3" key="1">
    <citation type="journal article" date="2014" name="Genome Announc.">
        <title>Draft genome sequences of eight enterohepatic helicobacter species isolated from both laboratory and wild rodents.</title>
        <authorList>
            <person name="Sheh A."/>
            <person name="Shen Z."/>
            <person name="Fox J.G."/>
        </authorList>
    </citation>
    <scope>NUCLEOTIDE SEQUENCE [LARGE SCALE GENOMIC DNA]</scope>
    <source>
        <strain evidence="2 3">MIT 98-6810</strain>
    </source>
</reference>
<organism evidence="1 4">
    <name type="scientific">Helicobacter typhlonius</name>
    <dbReference type="NCBI Taxonomy" id="76936"/>
    <lineage>
        <taxon>Bacteria</taxon>
        <taxon>Pseudomonadati</taxon>
        <taxon>Campylobacterota</taxon>
        <taxon>Epsilonproteobacteria</taxon>
        <taxon>Campylobacterales</taxon>
        <taxon>Helicobacteraceae</taxon>
        <taxon>Helicobacter</taxon>
    </lineage>
</organism>
<dbReference type="KEGG" id="hty:BN2458_PEG1175"/>
<keyword evidence="3" id="KW-1185">Reference proteome</keyword>
<evidence type="ECO:0000313" key="4">
    <source>
        <dbReference type="Proteomes" id="UP000064525"/>
    </source>
</evidence>
<accession>A0A099UFM8</accession>
<dbReference type="Proteomes" id="UP000029925">
    <property type="component" value="Unassembled WGS sequence"/>
</dbReference>
<dbReference type="STRING" id="76936.BN2458_PEG1175"/>
<evidence type="ECO:0000313" key="3">
    <source>
        <dbReference type="Proteomes" id="UP000029925"/>
    </source>
</evidence>
<reference evidence="4" key="3">
    <citation type="submission" date="2015-11" db="EMBL/GenBank/DDBJ databases">
        <authorList>
            <person name="Anvar S.Y."/>
        </authorList>
    </citation>
    <scope>NUCLEOTIDE SEQUENCE [LARGE SCALE GENOMIC DNA]</scope>
</reference>
<dbReference type="RefSeq" id="WP_034343236.1">
    <property type="nucleotide sequence ID" value="NZ_CAONOT010000002.1"/>
</dbReference>
<reference evidence="1" key="2">
    <citation type="submission" date="2015-11" db="EMBL/GenBank/DDBJ databases">
        <authorList>
            <person name="Zhang Y."/>
            <person name="Guo Z."/>
        </authorList>
    </citation>
    <scope>NUCLEOTIDE SEQUENCE</scope>
    <source>
        <strain evidence="1">1</strain>
    </source>
</reference>
<dbReference type="PATRIC" id="fig|76936.10.peg.1149"/>
<dbReference type="OrthoDB" id="5326699at2"/>
<gene>
    <name evidence="1" type="ORF">BN2458_PEG1175</name>
    <name evidence="2" type="ORF">LS75_005015</name>
</gene>
<dbReference type="AlphaFoldDB" id="A0A099UFM8"/>
<evidence type="ECO:0000313" key="2">
    <source>
        <dbReference type="EMBL" id="TLD78671.1"/>
    </source>
</evidence>
<dbReference type="GeneID" id="78151380"/>
<evidence type="ECO:0000313" key="1">
    <source>
        <dbReference type="EMBL" id="CUU40060.1"/>
    </source>
</evidence>